<name>A0A235BR32_UNCW3</name>
<dbReference type="PRINTS" id="PR00719">
    <property type="entry name" value="LMWPTPASE"/>
</dbReference>
<reference evidence="6 7" key="1">
    <citation type="submission" date="2017-07" db="EMBL/GenBank/DDBJ databases">
        <title>Recovery of genomes from metagenomes via a dereplication, aggregation, and scoring strategy.</title>
        <authorList>
            <person name="Sieber C.M."/>
            <person name="Probst A.J."/>
            <person name="Sharrar A."/>
            <person name="Thomas B.C."/>
            <person name="Hess M."/>
            <person name="Tringe S.G."/>
            <person name="Banfield J.F."/>
        </authorList>
    </citation>
    <scope>NUCLEOTIDE SEQUENCE [LARGE SCALE GENOMIC DNA]</scope>
    <source>
        <strain evidence="6">JGI_Cruoil_03_51_56</strain>
    </source>
</reference>
<dbReference type="Proteomes" id="UP000215559">
    <property type="component" value="Unassembled WGS sequence"/>
</dbReference>
<dbReference type="InterPro" id="IPR050438">
    <property type="entry name" value="LMW_PTPase"/>
</dbReference>
<dbReference type="SUPFAM" id="SSF52788">
    <property type="entry name" value="Phosphotyrosine protein phosphatases I"/>
    <property type="match status" value="1"/>
</dbReference>
<dbReference type="InterPro" id="IPR036196">
    <property type="entry name" value="Ptyr_pPase_sf"/>
</dbReference>
<organism evidence="6 7">
    <name type="scientific">candidate division WOR-3 bacterium JGI_Cruoil_03_51_56</name>
    <dbReference type="NCBI Taxonomy" id="1973747"/>
    <lineage>
        <taxon>Bacteria</taxon>
        <taxon>Bacteria division WOR-3</taxon>
    </lineage>
</organism>
<evidence type="ECO:0000256" key="3">
    <source>
        <dbReference type="ARBA" id="ARBA00022912"/>
    </source>
</evidence>
<keyword evidence="3" id="KW-0904">Protein phosphatase</keyword>
<dbReference type="PANTHER" id="PTHR11717:SF31">
    <property type="entry name" value="LOW MOLECULAR WEIGHT PROTEIN-TYROSINE-PHOSPHATASE ETP-RELATED"/>
    <property type="match status" value="1"/>
</dbReference>
<dbReference type="PANTHER" id="PTHR11717">
    <property type="entry name" value="LOW MOLECULAR WEIGHT PROTEIN TYROSINE PHOSPHATASE"/>
    <property type="match status" value="1"/>
</dbReference>
<evidence type="ECO:0000256" key="4">
    <source>
        <dbReference type="PIRSR" id="PIRSR617867-1"/>
    </source>
</evidence>
<dbReference type="AlphaFoldDB" id="A0A235BR32"/>
<gene>
    <name evidence="6" type="ORF">CH330_08590</name>
</gene>
<dbReference type="InterPro" id="IPR023485">
    <property type="entry name" value="Ptyr_pPase"/>
</dbReference>
<proteinExistence type="inferred from homology"/>
<dbReference type="Gene3D" id="3.40.50.2300">
    <property type="match status" value="1"/>
</dbReference>
<comment type="caution">
    <text evidence="6">The sequence shown here is derived from an EMBL/GenBank/DDBJ whole genome shotgun (WGS) entry which is preliminary data.</text>
</comment>
<dbReference type="GO" id="GO:0004725">
    <property type="term" value="F:protein tyrosine phosphatase activity"/>
    <property type="evidence" value="ECO:0007669"/>
    <property type="project" value="InterPro"/>
</dbReference>
<evidence type="ECO:0000259" key="5">
    <source>
        <dbReference type="SMART" id="SM00226"/>
    </source>
</evidence>
<evidence type="ECO:0000313" key="7">
    <source>
        <dbReference type="Proteomes" id="UP000215559"/>
    </source>
</evidence>
<feature type="active site" description="Proton donor" evidence="4">
    <location>
        <position position="299"/>
    </location>
</feature>
<evidence type="ECO:0000256" key="2">
    <source>
        <dbReference type="ARBA" id="ARBA00022801"/>
    </source>
</evidence>
<feature type="active site" evidence="4">
    <location>
        <position position="201"/>
    </location>
</feature>
<protein>
    <recommendedName>
        <fullName evidence="5">Phosphotyrosine protein phosphatase I domain-containing protein</fullName>
    </recommendedName>
</protein>
<comment type="similarity">
    <text evidence="1">Belongs to the low molecular weight phosphotyrosine protein phosphatase family.</text>
</comment>
<evidence type="ECO:0000256" key="1">
    <source>
        <dbReference type="ARBA" id="ARBA00011063"/>
    </source>
</evidence>
<evidence type="ECO:0000313" key="6">
    <source>
        <dbReference type="EMBL" id="OYD14479.1"/>
    </source>
</evidence>
<dbReference type="InterPro" id="IPR017867">
    <property type="entry name" value="Tyr_phospatase_low_mol_wt"/>
</dbReference>
<feature type="active site" description="Nucleophile" evidence="4">
    <location>
        <position position="195"/>
    </location>
</feature>
<dbReference type="EMBL" id="NOZP01000156">
    <property type="protein sequence ID" value="OYD14479.1"/>
    <property type="molecule type" value="Genomic_DNA"/>
</dbReference>
<dbReference type="Pfam" id="PF01451">
    <property type="entry name" value="LMWPc"/>
    <property type="match status" value="1"/>
</dbReference>
<accession>A0A235BR32</accession>
<dbReference type="SMART" id="SM00226">
    <property type="entry name" value="LMWPc"/>
    <property type="match status" value="1"/>
</dbReference>
<sequence>MKLIRLNPKRLDEIARSIDKFLKTGPGAVPLFGGYCVLSYRPGWLQKKMRAGFRLVSGPETIVDLMPDSEIGYCQRVQQVLAKSVLGIFNKKKGWAGVGLAVEPLARAILAKAQRPVGIGVPAQQEIEEINMELDGQLEFGIVAQGGSGPTVVDFSRRPVVVDRRGKLGILDLENLLGETVRLGPEVVFSVVFVCTGNSCRSPVASGLLKKMFENDRVFVYSAGTDVPEGAPATGCARQVAEEFGVDLGLHRAQSLTPGMVHNADLVLVMEKYHRERVVEMVPDAAGKTRLLCDRPIEDPIGRPLEFYRRIAAEINHCLERVAGNIRTRLGQN</sequence>
<feature type="domain" description="Phosphotyrosine protein phosphatase I" evidence="5">
    <location>
        <begin position="189"/>
        <end position="325"/>
    </location>
</feature>
<keyword evidence="2" id="KW-0378">Hydrolase</keyword>